<dbReference type="InterPro" id="IPR005913">
    <property type="entry name" value="dTDP_dehydrorham_reduct"/>
</dbReference>
<comment type="caution">
    <text evidence="2">The sequence shown here is derived from an EMBL/GenBank/DDBJ whole genome shotgun (WGS) entry which is preliminary data.</text>
</comment>
<protein>
    <recommendedName>
        <fullName evidence="1">RmlD-like substrate binding domain-containing protein</fullName>
    </recommendedName>
</protein>
<dbReference type="InterPro" id="IPR036291">
    <property type="entry name" value="NAD(P)-bd_dom_sf"/>
</dbReference>
<dbReference type="CDD" id="cd05254">
    <property type="entry name" value="dTDP_HR_like_SDR_e"/>
    <property type="match status" value="1"/>
</dbReference>
<evidence type="ECO:0000313" key="2">
    <source>
        <dbReference type="EMBL" id="KKL11332.1"/>
    </source>
</evidence>
<dbReference type="GO" id="GO:0008831">
    <property type="term" value="F:dTDP-4-dehydrorhamnose reductase activity"/>
    <property type="evidence" value="ECO:0007669"/>
    <property type="project" value="TreeGrafter"/>
</dbReference>
<feature type="domain" description="RmlD-like substrate binding" evidence="1">
    <location>
        <begin position="13"/>
        <end position="293"/>
    </location>
</feature>
<dbReference type="AlphaFoldDB" id="A0A0F9BBV7"/>
<dbReference type="InterPro" id="IPR029903">
    <property type="entry name" value="RmlD-like-bd"/>
</dbReference>
<reference evidence="2" key="1">
    <citation type="journal article" date="2015" name="Nature">
        <title>Complex archaea that bridge the gap between prokaryotes and eukaryotes.</title>
        <authorList>
            <person name="Spang A."/>
            <person name="Saw J.H."/>
            <person name="Jorgensen S.L."/>
            <person name="Zaremba-Niedzwiedzka K."/>
            <person name="Martijn J."/>
            <person name="Lind A.E."/>
            <person name="van Eijk R."/>
            <person name="Schleper C."/>
            <person name="Guy L."/>
            <person name="Ettema T.J."/>
        </authorList>
    </citation>
    <scope>NUCLEOTIDE SEQUENCE</scope>
</reference>
<gene>
    <name evidence="2" type="ORF">LCGC14_2546880</name>
</gene>
<dbReference type="EMBL" id="LAZR01041701">
    <property type="protein sequence ID" value="KKL11332.1"/>
    <property type="molecule type" value="Genomic_DNA"/>
</dbReference>
<dbReference type="Gene3D" id="3.40.50.720">
    <property type="entry name" value="NAD(P)-binding Rossmann-like Domain"/>
    <property type="match status" value="1"/>
</dbReference>
<accession>A0A0F9BBV7</accession>
<dbReference type="SUPFAM" id="SSF51735">
    <property type="entry name" value="NAD(P)-binding Rossmann-fold domains"/>
    <property type="match status" value="1"/>
</dbReference>
<organism evidence="2">
    <name type="scientific">marine sediment metagenome</name>
    <dbReference type="NCBI Taxonomy" id="412755"/>
    <lineage>
        <taxon>unclassified sequences</taxon>
        <taxon>metagenomes</taxon>
        <taxon>ecological metagenomes</taxon>
    </lineage>
</organism>
<dbReference type="Pfam" id="PF04321">
    <property type="entry name" value="RmlD_sub_bind"/>
    <property type="match status" value="1"/>
</dbReference>
<evidence type="ECO:0000259" key="1">
    <source>
        <dbReference type="Pfam" id="PF04321"/>
    </source>
</evidence>
<dbReference type="GO" id="GO:0005829">
    <property type="term" value="C:cytosol"/>
    <property type="evidence" value="ECO:0007669"/>
    <property type="project" value="TreeGrafter"/>
</dbReference>
<sequence>MKGNTKIDKNLRRILIIGANGFLGTNIIQLRDKNQSVFHDSFFIAADLQNTNIEKDIPFYYIDITNHNDTFKKIVEISPDIILLTAAMTNVDPNEIDKDVTTKINTEGPKNVLKACEKICSKLIFMSTDFVFDGKKQGYYTEEDIPNPLNHYATTKYNAELAIINSNVEYTICRTAVLYGWNPQKLNFITWVLEKLQKNEKLKIVTNQINNPTYVKNLAEIILKLIEKDAKGIYHTVGDGPLSRYEIALKCAEIFNYDVDMITPIDDIQQKALRPENAGLVITKLKRLIGSDVHIYSLEDGLKDMKHNKII</sequence>
<dbReference type="PANTHER" id="PTHR10491:SF4">
    <property type="entry name" value="METHIONINE ADENOSYLTRANSFERASE 2 SUBUNIT BETA"/>
    <property type="match status" value="1"/>
</dbReference>
<name>A0A0F9BBV7_9ZZZZ</name>
<dbReference type="PANTHER" id="PTHR10491">
    <property type="entry name" value="DTDP-4-DEHYDRORHAMNOSE REDUCTASE"/>
    <property type="match status" value="1"/>
</dbReference>
<proteinExistence type="predicted"/>
<dbReference type="GO" id="GO:0019305">
    <property type="term" value="P:dTDP-rhamnose biosynthetic process"/>
    <property type="evidence" value="ECO:0007669"/>
    <property type="project" value="TreeGrafter"/>
</dbReference>